<dbReference type="PROSITE" id="PS51296">
    <property type="entry name" value="RIESKE"/>
    <property type="match status" value="1"/>
</dbReference>
<keyword evidence="4" id="KW-0411">Iron-sulfur</keyword>
<evidence type="ECO:0000313" key="6">
    <source>
        <dbReference type="EMBL" id="SHE41979.1"/>
    </source>
</evidence>
<evidence type="ECO:0000256" key="4">
    <source>
        <dbReference type="ARBA" id="ARBA00023014"/>
    </source>
</evidence>
<dbReference type="InterPro" id="IPR036922">
    <property type="entry name" value="Rieske_2Fe-2S_sf"/>
</dbReference>
<accession>A0A1M4TBQ7</accession>
<dbReference type="GO" id="GO:0046872">
    <property type="term" value="F:metal ion binding"/>
    <property type="evidence" value="ECO:0007669"/>
    <property type="project" value="UniProtKB-KW"/>
</dbReference>
<evidence type="ECO:0000313" key="7">
    <source>
        <dbReference type="Proteomes" id="UP000184406"/>
    </source>
</evidence>
<evidence type="ECO:0000256" key="2">
    <source>
        <dbReference type="ARBA" id="ARBA00022723"/>
    </source>
</evidence>
<dbReference type="InterPro" id="IPR017941">
    <property type="entry name" value="Rieske_2Fe-2S"/>
</dbReference>
<dbReference type="AlphaFoldDB" id="A0A1M4TBQ7"/>
<protein>
    <submittedName>
        <fullName evidence="6">Rieske [2Fe-2S] domain-containing protein</fullName>
    </submittedName>
</protein>
<reference evidence="7" key="1">
    <citation type="submission" date="2016-11" db="EMBL/GenBank/DDBJ databases">
        <authorList>
            <person name="Varghese N."/>
            <person name="Submissions S."/>
        </authorList>
    </citation>
    <scope>NUCLEOTIDE SEQUENCE [LARGE SCALE GENOMIC DNA]</scope>
    <source>
        <strain evidence="7">DSM 17539</strain>
    </source>
</reference>
<dbReference type="Pfam" id="PF00355">
    <property type="entry name" value="Rieske"/>
    <property type="match status" value="1"/>
</dbReference>
<keyword evidence="1" id="KW-0001">2Fe-2S</keyword>
<dbReference type="Proteomes" id="UP000184406">
    <property type="component" value="Unassembled WGS sequence"/>
</dbReference>
<name>A0A1M4TBQ7_9FLAO</name>
<evidence type="ECO:0000256" key="3">
    <source>
        <dbReference type="ARBA" id="ARBA00023004"/>
    </source>
</evidence>
<dbReference type="Gene3D" id="2.102.10.10">
    <property type="entry name" value="Rieske [2Fe-2S] iron-sulphur domain"/>
    <property type="match status" value="1"/>
</dbReference>
<proteinExistence type="predicted"/>
<keyword evidence="3" id="KW-0408">Iron</keyword>
<dbReference type="RefSeq" id="WP_072859896.1">
    <property type="nucleotide sequence ID" value="NZ_FQUX01000001.1"/>
</dbReference>
<evidence type="ECO:0000259" key="5">
    <source>
        <dbReference type="PROSITE" id="PS51296"/>
    </source>
</evidence>
<sequence length="149" mass="15848">MERKEFLKSIGAGAALAVTFSCLGSCLREELDPNADEDASSGSNSSSTNSVPFTVDLSASEAGKLQNNGGYIIKNNVVIAKNLEGKYVAATVICSHEFKKKVVFKNNEFFCGEHDARFDQNGKGLNKNGSKGLKIYTTSINGSILTVSA</sequence>
<feature type="domain" description="Rieske" evidence="5">
    <location>
        <begin position="52"/>
        <end position="147"/>
    </location>
</feature>
<dbReference type="SUPFAM" id="SSF50022">
    <property type="entry name" value="ISP domain"/>
    <property type="match status" value="1"/>
</dbReference>
<dbReference type="EMBL" id="FQUX01000001">
    <property type="protein sequence ID" value="SHE41979.1"/>
    <property type="molecule type" value="Genomic_DNA"/>
</dbReference>
<keyword evidence="2" id="KW-0479">Metal-binding</keyword>
<dbReference type="GO" id="GO:0051537">
    <property type="term" value="F:2 iron, 2 sulfur cluster binding"/>
    <property type="evidence" value="ECO:0007669"/>
    <property type="project" value="UniProtKB-KW"/>
</dbReference>
<evidence type="ECO:0000256" key="1">
    <source>
        <dbReference type="ARBA" id="ARBA00022714"/>
    </source>
</evidence>
<keyword evidence="7" id="KW-1185">Reference proteome</keyword>
<dbReference type="OrthoDB" id="165343at2"/>
<gene>
    <name evidence="6" type="ORF">SAMN03080594_101210</name>
</gene>
<organism evidence="6 7">
    <name type="scientific">Arenibacter palladensis</name>
    <dbReference type="NCBI Taxonomy" id="237373"/>
    <lineage>
        <taxon>Bacteria</taxon>
        <taxon>Pseudomonadati</taxon>
        <taxon>Bacteroidota</taxon>
        <taxon>Flavobacteriia</taxon>
        <taxon>Flavobacteriales</taxon>
        <taxon>Flavobacteriaceae</taxon>
        <taxon>Arenibacter</taxon>
    </lineage>
</organism>
<dbReference type="PROSITE" id="PS51257">
    <property type="entry name" value="PROKAR_LIPOPROTEIN"/>
    <property type="match status" value="1"/>
</dbReference>